<dbReference type="Proteomes" id="UP000325641">
    <property type="component" value="Chromosome"/>
</dbReference>
<gene>
    <name evidence="2" type="ORF">F8237_33425</name>
</gene>
<dbReference type="EMBL" id="CP044543">
    <property type="protein sequence ID" value="QFI76872.1"/>
    <property type="molecule type" value="Genomic_DNA"/>
</dbReference>
<dbReference type="KEGG" id="bbet:F8237_33425"/>
<feature type="region of interest" description="Disordered" evidence="1">
    <location>
        <begin position="18"/>
        <end position="38"/>
    </location>
</feature>
<evidence type="ECO:0000313" key="3">
    <source>
        <dbReference type="Proteomes" id="UP000325641"/>
    </source>
</evidence>
<name>A0A5P6PEU3_9BRAD</name>
<sequence>MARTAAYFTTNDEDRDVYHNQDDCPTGSRIHGENRSGGDIGSRSLCAQCAKHGYGHYDDWLSEQETLGDAASKKEAVALEKLVAKRDAARAREGIYQGVKQSFDAIAKERKALESNKNLTAEETSRLASIKVQYNDLYGKLQSIAAQHKTDSDDLVRLEGGKTDENGEIDQGQIKRHQNTLDTLESQKARYGDASTRLAAAHTAAIAGRDDPEAVELVADVVMNEARGQSPYIKKCLAYAYLNLTKGHLRAPEGAEISDFTRSEKRFDDPEEGDQVKYIRSVADSLEAVRARLDDPKNDPTNGANHWASPKSMSKKRRAEYESKNGEYEWLNRAVKVPMKDIPEETFTFWKTND</sequence>
<evidence type="ECO:0000313" key="2">
    <source>
        <dbReference type="EMBL" id="QFI76872.1"/>
    </source>
</evidence>
<proteinExistence type="predicted"/>
<reference evidence="3" key="1">
    <citation type="submission" date="2019-10" db="EMBL/GenBank/DDBJ databases">
        <title>Complete Genome Sequence of Bradyrhizobium betae type strain PL7HG1T.</title>
        <authorList>
            <person name="Bromfield E.S.P."/>
            <person name="Cloutier S."/>
        </authorList>
    </citation>
    <scope>NUCLEOTIDE SEQUENCE [LARGE SCALE GENOMIC DNA]</scope>
    <source>
        <strain evidence="3">PL7HG1</strain>
    </source>
</reference>
<dbReference type="RefSeq" id="WP_151650277.1">
    <property type="nucleotide sequence ID" value="NZ_CP044543.1"/>
</dbReference>
<protein>
    <submittedName>
        <fullName evidence="2">Uncharacterized protein</fullName>
    </submittedName>
</protein>
<dbReference type="AlphaFoldDB" id="A0A5P6PEU3"/>
<dbReference type="OrthoDB" id="8202757at2"/>
<evidence type="ECO:0000256" key="1">
    <source>
        <dbReference type="SAM" id="MobiDB-lite"/>
    </source>
</evidence>
<feature type="region of interest" description="Disordered" evidence="1">
    <location>
        <begin position="293"/>
        <end position="322"/>
    </location>
</feature>
<accession>A0A5P6PEU3</accession>
<organism evidence="2 3">
    <name type="scientific">Bradyrhizobium betae</name>
    <dbReference type="NCBI Taxonomy" id="244734"/>
    <lineage>
        <taxon>Bacteria</taxon>
        <taxon>Pseudomonadati</taxon>
        <taxon>Pseudomonadota</taxon>
        <taxon>Alphaproteobacteria</taxon>
        <taxon>Hyphomicrobiales</taxon>
        <taxon>Nitrobacteraceae</taxon>
        <taxon>Bradyrhizobium</taxon>
    </lineage>
</organism>